<reference evidence="2" key="2">
    <citation type="submission" date="2015-01" db="EMBL/GenBank/DDBJ databases">
        <title>Evolutionary Origins and Diversification of the Mycorrhizal Mutualists.</title>
        <authorList>
            <consortium name="DOE Joint Genome Institute"/>
            <consortium name="Mycorrhizal Genomics Consortium"/>
            <person name="Kohler A."/>
            <person name="Kuo A."/>
            <person name="Nagy L.G."/>
            <person name="Floudas D."/>
            <person name="Copeland A."/>
            <person name="Barry K.W."/>
            <person name="Cichocki N."/>
            <person name="Veneault-Fourrey C."/>
            <person name="LaButti K."/>
            <person name="Lindquist E.A."/>
            <person name="Lipzen A."/>
            <person name="Lundell T."/>
            <person name="Morin E."/>
            <person name="Murat C."/>
            <person name="Riley R."/>
            <person name="Ohm R."/>
            <person name="Sun H."/>
            <person name="Tunlid A."/>
            <person name="Henrissat B."/>
            <person name="Grigoriev I.V."/>
            <person name="Hibbett D.S."/>
            <person name="Martin F."/>
        </authorList>
    </citation>
    <scope>NUCLEOTIDE SEQUENCE [LARGE SCALE GENOMIC DNA]</scope>
    <source>
        <strain evidence="2">Ve08.2h10</strain>
    </source>
</reference>
<accession>A0A0D0DTM2</accession>
<name>A0A0D0DTM2_9AGAM</name>
<dbReference type="HOGENOM" id="CLU_2997130_0_0_1"/>
<reference evidence="1 2" key="1">
    <citation type="submission" date="2014-04" db="EMBL/GenBank/DDBJ databases">
        <authorList>
            <consortium name="DOE Joint Genome Institute"/>
            <person name="Kuo A."/>
            <person name="Kohler A."/>
            <person name="Jargeat P."/>
            <person name="Nagy L.G."/>
            <person name="Floudas D."/>
            <person name="Copeland A."/>
            <person name="Barry K.W."/>
            <person name="Cichocki N."/>
            <person name="Veneault-Fourrey C."/>
            <person name="LaButti K."/>
            <person name="Lindquist E.A."/>
            <person name="Lipzen A."/>
            <person name="Lundell T."/>
            <person name="Morin E."/>
            <person name="Murat C."/>
            <person name="Sun H."/>
            <person name="Tunlid A."/>
            <person name="Henrissat B."/>
            <person name="Grigoriev I.V."/>
            <person name="Hibbett D.S."/>
            <person name="Martin F."/>
            <person name="Nordberg H.P."/>
            <person name="Cantor M.N."/>
            <person name="Hua S.X."/>
        </authorList>
    </citation>
    <scope>NUCLEOTIDE SEQUENCE [LARGE SCALE GENOMIC DNA]</scope>
    <source>
        <strain evidence="1 2">Ve08.2h10</strain>
    </source>
</reference>
<sequence length="57" mass="6460">MGYNIIYLTHIPSLPFLGQPIIHWPCSMGHPISYEPSSTGPAHHPCSIIYYWPARPL</sequence>
<organism evidence="1 2">
    <name type="scientific">Paxillus rubicundulus Ve08.2h10</name>
    <dbReference type="NCBI Taxonomy" id="930991"/>
    <lineage>
        <taxon>Eukaryota</taxon>
        <taxon>Fungi</taxon>
        <taxon>Dikarya</taxon>
        <taxon>Basidiomycota</taxon>
        <taxon>Agaricomycotina</taxon>
        <taxon>Agaricomycetes</taxon>
        <taxon>Agaricomycetidae</taxon>
        <taxon>Boletales</taxon>
        <taxon>Paxilineae</taxon>
        <taxon>Paxillaceae</taxon>
        <taxon>Paxillus</taxon>
    </lineage>
</organism>
<dbReference type="AlphaFoldDB" id="A0A0D0DTM2"/>
<proteinExistence type="predicted"/>
<gene>
    <name evidence="1" type="ORF">PAXRUDRAFT_152994</name>
</gene>
<dbReference type="InParanoid" id="A0A0D0DTM2"/>
<protein>
    <submittedName>
        <fullName evidence="1">Uncharacterized protein</fullName>
    </submittedName>
</protein>
<evidence type="ECO:0000313" key="2">
    <source>
        <dbReference type="Proteomes" id="UP000054538"/>
    </source>
</evidence>
<dbReference type="Proteomes" id="UP000054538">
    <property type="component" value="Unassembled WGS sequence"/>
</dbReference>
<evidence type="ECO:0000313" key="1">
    <source>
        <dbReference type="EMBL" id="KIK83850.1"/>
    </source>
</evidence>
<keyword evidence="2" id="KW-1185">Reference proteome</keyword>
<dbReference type="EMBL" id="KN825583">
    <property type="protein sequence ID" value="KIK83850.1"/>
    <property type="molecule type" value="Genomic_DNA"/>
</dbReference>